<evidence type="ECO:0000259" key="8">
    <source>
        <dbReference type="Pfam" id="PF09115"/>
    </source>
</evidence>
<dbReference type="Pfam" id="PF09115">
    <property type="entry name" value="DNApol3-delta_C"/>
    <property type="match status" value="1"/>
</dbReference>
<dbReference type="InterPro" id="IPR004622">
    <property type="entry name" value="DNA_pol_HolB"/>
</dbReference>
<dbReference type="GO" id="GO:0008408">
    <property type="term" value="F:3'-5' exonuclease activity"/>
    <property type="evidence" value="ECO:0007669"/>
    <property type="project" value="InterPro"/>
</dbReference>
<reference evidence="9 10" key="1">
    <citation type="submission" date="2018-05" db="EMBL/GenBank/DDBJ databases">
        <title>Draft Genome Sequences for a Diverse set of 7 Haemophilus Species.</title>
        <authorList>
            <person name="Nichols M."/>
            <person name="Topaz N."/>
            <person name="Wang X."/>
            <person name="Wang X."/>
            <person name="Boxrud D."/>
        </authorList>
    </citation>
    <scope>NUCLEOTIDE SEQUENCE [LARGE SCALE GENOMIC DNA]</scope>
    <source>
        <strain evidence="9 10">C2010039593</strain>
    </source>
</reference>
<dbReference type="SUPFAM" id="SSF48019">
    <property type="entry name" value="post-AAA+ oligomerization domain-like"/>
    <property type="match status" value="1"/>
</dbReference>
<keyword evidence="5" id="KW-0235">DNA replication</keyword>
<evidence type="ECO:0000256" key="3">
    <source>
        <dbReference type="ARBA" id="ARBA00022679"/>
    </source>
</evidence>
<dbReference type="GO" id="GO:0006261">
    <property type="term" value="P:DNA-templated DNA replication"/>
    <property type="evidence" value="ECO:0007669"/>
    <property type="project" value="TreeGrafter"/>
</dbReference>
<dbReference type="RefSeq" id="WP_111313649.1">
    <property type="nucleotide sequence ID" value="NZ_QEQD01000013.1"/>
</dbReference>
<comment type="caution">
    <text evidence="9">The sequence shown here is derived from an EMBL/GenBank/DDBJ whole genome shotgun (WGS) entry which is preliminary data.</text>
</comment>
<sequence length="331" mass="38073">MTAISPQPLYPWQQVIYSSITQPFSQGRGHHALLFKTEAGLGSEVLIRHFAHWLLCQNKNSNEPCHQCKSCLLAQSGNHPDFHQLEPIENRDIGVDQVRDVLATLQRFAQQEGNVVVYIRQAERLTEASCNALLKTLEEPREGVYFLLETDLQAPMMATIQSRCQTWVLHAPETPIALQWLQIHCPQFSEADIETALRLCHGRPLICKTFLENDRLSARKAFLQTFWRFYKNRDPFLLLSQFEKEQVQMQLEWLQSFFSDALKAKMGMTTGWVNHDLDKGIWLFSDALSAQQLLKGYDILCEAEKNINEINAVNIELMLTNGLTRLVLEVF</sequence>
<evidence type="ECO:0000313" key="10">
    <source>
        <dbReference type="Proteomes" id="UP000253999"/>
    </source>
</evidence>
<evidence type="ECO:0000256" key="7">
    <source>
        <dbReference type="ARBA" id="ARBA00049244"/>
    </source>
</evidence>
<dbReference type="Proteomes" id="UP000253999">
    <property type="component" value="Unassembled WGS sequence"/>
</dbReference>
<dbReference type="PANTHER" id="PTHR11669">
    <property type="entry name" value="REPLICATION FACTOR C / DNA POLYMERASE III GAMMA-TAU SUBUNIT"/>
    <property type="match status" value="1"/>
</dbReference>
<dbReference type="EC" id="2.7.7.7" evidence="1"/>
<dbReference type="Gene3D" id="3.40.50.300">
    <property type="entry name" value="P-loop containing nucleotide triphosphate hydrolases"/>
    <property type="match status" value="1"/>
</dbReference>
<keyword evidence="6" id="KW-0239">DNA-directed DNA polymerase</keyword>
<dbReference type="GO" id="GO:0009360">
    <property type="term" value="C:DNA polymerase III complex"/>
    <property type="evidence" value="ECO:0007669"/>
    <property type="project" value="InterPro"/>
</dbReference>
<dbReference type="SUPFAM" id="SSF52540">
    <property type="entry name" value="P-loop containing nucleoside triphosphate hydrolases"/>
    <property type="match status" value="1"/>
</dbReference>
<dbReference type="AlphaFoldDB" id="A0A369ZC16"/>
<dbReference type="InterPro" id="IPR008921">
    <property type="entry name" value="DNA_pol3_clamp-load_cplx_C"/>
</dbReference>
<keyword evidence="3 9" id="KW-0808">Transferase</keyword>
<keyword evidence="4 9" id="KW-0548">Nucleotidyltransferase</keyword>
<comment type="catalytic activity">
    <reaction evidence="7">
        <text>DNA(n) + a 2'-deoxyribonucleoside 5'-triphosphate = DNA(n+1) + diphosphate</text>
        <dbReference type="Rhea" id="RHEA:22508"/>
        <dbReference type="Rhea" id="RHEA-COMP:17339"/>
        <dbReference type="Rhea" id="RHEA-COMP:17340"/>
        <dbReference type="ChEBI" id="CHEBI:33019"/>
        <dbReference type="ChEBI" id="CHEBI:61560"/>
        <dbReference type="ChEBI" id="CHEBI:173112"/>
        <dbReference type="EC" id="2.7.7.7"/>
    </reaction>
</comment>
<dbReference type="NCBIfam" id="NF005362">
    <property type="entry name" value="PRK06871.1"/>
    <property type="match status" value="1"/>
</dbReference>
<accession>A0A369ZC16</accession>
<proteinExistence type="predicted"/>
<dbReference type="InterPro" id="IPR050238">
    <property type="entry name" value="DNA_Rep/Repair_Clamp_Loader"/>
</dbReference>
<gene>
    <name evidence="9" type="ORF">DPV98_10230</name>
</gene>
<dbReference type="NCBIfam" id="TIGR00678">
    <property type="entry name" value="holB"/>
    <property type="match status" value="1"/>
</dbReference>
<evidence type="ECO:0000256" key="6">
    <source>
        <dbReference type="ARBA" id="ARBA00022932"/>
    </source>
</evidence>
<dbReference type="STRING" id="735.B0185_08955"/>
<dbReference type="InterPro" id="IPR015199">
    <property type="entry name" value="DNA_pol_III_delta_C"/>
</dbReference>
<dbReference type="Gene3D" id="1.20.272.10">
    <property type="match status" value="1"/>
</dbReference>
<organism evidence="9 10">
    <name type="scientific">Haemophilus parahaemolyticus</name>
    <dbReference type="NCBI Taxonomy" id="735"/>
    <lineage>
        <taxon>Bacteria</taxon>
        <taxon>Pseudomonadati</taxon>
        <taxon>Pseudomonadota</taxon>
        <taxon>Gammaproteobacteria</taxon>
        <taxon>Pasteurellales</taxon>
        <taxon>Pasteurellaceae</taxon>
        <taxon>Haemophilus</taxon>
    </lineage>
</organism>
<evidence type="ECO:0000256" key="4">
    <source>
        <dbReference type="ARBA" id="ARBA00022695"/>
    </source>
</evidence>
<dbReference type="EMBL" id="QEQD01000013">
    <property type="protein sequence ID" value="RDF00031.1"/>
    <property type="molecule type" value="Genomic_DNA"/>
</dbReference>
<name>A0A369ZC16_HAEPH</name>
<evidence type="ECO:0000313" key="9">
    <source>
        <dbReference type="EMBL" id="RDF00031.1"/>
    </source>
</evidence>
<dbReference type="GO" id="GO:0003677">
    <property type="term" value="F:DNA binding"/>
    <property type="evidence" value="ECO:0007669"/>
    <property type="project" value="InterPro"/>
</dbReference>
<dbReference type="PANTHER" id="PTHR11669:SF8">
    <property type="entry name" value="DNA POLYMERASE III SUBUNIT DELTA"/>
    <property type="match status" value="1"/>
</dbReference>
<evidence type="ECO:0000256" key="1">
    <source>
        <dbReference type="ARBA" id="ARBA00012417"/>
    </source>
</evidence>
<evidence type="ECO:0000256" key="2">
    <source>
        <dbReference type="ARBA" id="ARBA00014363"/>
    </source>
</evidence>
<dbReference type="Pfam" id="PF13177">
    <property type="entry name" value="DNA_pol3_delta2"/>
    <property type="match status" value="1"/>
</dbReference>
<feature type="domain" description="DNA polymerase III delta subunit C-terminal" evidence="8">
    <location>
        <begin position="214"/>
        <end position="326"/>
    </location>
</feature>
<evidence type="ECO:0000256" key="5">
    <source>
        <dbReference type="ARBA" id="ARBA00022705"/>
    </source>
</evidence>
<protein>
    <recommendedName>
        <fullName evidence="2">DNA polymerase III subunit delta'</fullName>
        <ecNumber evidence="1">2.7.7.7</ecNumber>
    </recommendedName>
</protein>
<dbReference type="InterPro" id="IPR027417">
    <property type="entry name" value="P-loop_NTPase"/>
</dbReference>
<dbReference type="GO" id="GO:0003887">
    <property type="term" value="F:DNA-directed DNA polymerase activity"/>
    <property type="evidence" value="ECO:0007669"/>
    <property type="project" value="UniProtKB-KW"/>
</dbReference>